<proteinExistence type="predicted"/>
<evidence type="ECO:0000313" key="2">
    <source>
        <dbReference type="Proteomes" id="UP001163603"/>
    </source>
</evidence>
<reference evidence="2" key="1">
    <citation type="journal article" date="2023" name="G3 (Bethesda)">
        <title>Genome assembly and association tests identify interacting loci associated with vigor, precocity, and sex in interspecific pistachio rootstocks.</title>
        <authorList>
            <person name="Palmer W."/>
            <person name="Jacygrad E."/>
            <person name="Sagayaradj S."/>
            <person name="Cavanaugh K."/>
            <person name="Han R."/>
            <person name="Bertier L."/>
            <person name="Beede B."/>
            <person name="Kafkas S."/>
            <person name="Golino D."/>
            <person name="Preece J."/>
            <person name="Michelmore R."/>
        </authorList>
    </citation>
    <scope>NUCLEOTIDE SEQUENCE [LARGE SCALE GENOMIC DNA]</scope>
</reference>
<name>A0ACC0ZJS3_9ROSI</name>
<comment type="caution">
    <text evidence="1">The sequence shown here is derived from an EMBL/GenBank/DDBJ whole genome shotgun (WGS) entry which is preliminary data.</text>
</comment>
<accession>A0ACC0ZJS3</accession>
<dbReference type="Proteomes" id="UP001163603">
    <property type="component" value="Chromosome 1"/>
</dbReference>
<organism evidence="1 2">
    <name type="scientific">Pistacia integerrima</name>
    <dbReference type="NCBI Taxonomy" id="434235"/>
    <lineage>
        <taxon>Eukaryota</taxon>
        <taxon>Viridiplantae</taxon>
        <taxon>Streptophyta</taxon>
        <taxon>Embryophyta</taxon>
        <taxon>Tracheophyta</taxon>
        <taxon>Spermatophyta</taxon>
        <taxon>Magnoliopsida</taxon>
        <taxon>eudicotyledons</taxon>
        <taxon>Gunneridae</taxon>
        <taxon>Pentapetalae</taxon>
        <taxon>rosids</taxon>
        <taxon>malvids</taxon>
        <taxon>Sapindales</taxon>
        <taxon>Anacardiaceae</taxon>
        <taxon>Pistacia</taxon>
    </lineage>
</organism>
<evidence type="ECO:0000313" key="1">
    <source>
        <dbReference type="EMBL" id="KAJ0052277.1"/>
    </source>
</evidence>
<protein>
    <submittedName>
        <fullName evidence="1">Uncharacterized protein</fullName>
    </submittedName>
</protein>
<sequence>MDNKNENFRLLNITTSYPPTPNSGSMGNGVNTKNRPRKEKKRFLLLKISKFTIFIRAFYGKTRSRKSWQTACSFLKMKTQQWLL</sequence>
<keyword evidence="2" id="KW-1185">Reference proteome</keyword>
<dbReference type="EMBL" id="CM047736">
    <property type="protein sequence ID" value="KAJ0052277.1"/>
    <property type="molecule type" value="Genomic_DNA"/>
</dbReference>
<gene>
    <name evidence="1" type="ORF">Pint_02052</name>
</gene>